<dbReference type="OrthoDB" id="1891078at2"/>
<dbReference type="Pfam" id="PF16571">
    <property type="entry name" value="FBP_C"/>
    <property type="match status" value="1"/>
</dbReference>
<accession>A0A559KAL4</accession>
<dbReference type="Proteomes" id="UP000317036">
    <property type="component" value="Unassembled WGS sequence"/>
</dbReference>
<keyword evidence="3" id="KW-0648">Protein biosynthesis</keyword>
<dbReference type="AlphaFoldDB" id="A0A559KAL4"/>
<dbReference type="InterPro" id="IPR038344">
    <property type="entry name" value="EF-G_N_sf"/>
</dbReference>
<gene>
    <name evidence="3" type="ORF">FPZ49_14645</name>
</gene>
<dbReference type="InterPro" id="IPR032330">
    <property type="entry name" value="EF-G-binding_C"/>
</dbReference>
<comment type="caution">
    <text evidence="3">The sequence shown here is derived from an EMBL/GenBank/DDBJ whole genome shotgun (WGS) entry which is preliminary data.</text>
</comment>
<keyword evidence="4" id="KW-1185">Reference proteome</keyword>
<feature type="domain" description="Elongation factor G-binding protein N-terminal" evidence="1">
    <location>
        <begin position="5"/>
        <end position="86"/>
    </location>
</feature>
<dbReference type="RefSeq" id="WP_144847889.1">
    <property type="nucleotide sequence ID" value="NZ_VNJI01000016.1"/>
</dbReference>
<dbReference type="GO" id="GO:0003746">
    <property type="term" value="F:translation elongation factor activity"/>
    <property type="evidence" value="ECO:0007669"/>
    <property type="project" value="UniProtKB-KW"/>
</dbReference>
<dbReference type="InterPro" id="IPR010841">
    <property type="entry name" value="EF-G-binding_N"/>
</dbReference>
<evidence type="ECO:0000259" key="2">
    <source>
        <dbReference type="Pfam" id="PF16571"/>
    </source>
</evidence>
<organism evidence="3 4">
    <name type="scientific">Paenibacillus cremeus</name>
    <dbReference type="NCBI Taxonomy" id="2163881"/>
    <lineage>
        <taxon>Bacteria</taxon>
        <taxon>Bacillati</taxon>
        <taxon>Bacillota</taxon>
        <taxon>Bacilli</taxon>
        <taxon>Bacillales</taxon>
        <taxon>Paenibacillaceae</taxon>
        <taxon>Paenibacillus</taxon>
    </lineage>
</organism>
<evidence type="ECO:0000313" key="3">
    <source>
        <dbReference type="EMBL" id="TVY09178.1"/>
    </source>
</evidence>
<proteinExistence type="predicted"/>
<name>A0A559KAL4_9BACL</name>
<evidence type="ECO:0000259" key="1">
    <source>
        <dbReference type="Pfam" id="PF07299"/>
    </source>
</evidence>
<keyword evidence="3" id="KW-0251">Elongation factor</keyword>
<evidence type="ECO:0000313" key="4">
    <source>
        <dbReference type="Proteomes" id="UP000317036"/>
    </source>
</evidence>
<feature type="domain" description="Elongation factor G-binding protein C-terminal treble-clef zinc-finger" evidence="2">
    <location>
        <begin position="101"/>
        <end position="203"/>
    </location>
</feature>
<protein>
    <submittedName>
        <fullName evidence="3">Elongation factor G-binding protein</fullName>
    </submittedName>
</protein>
<dbReference type="EMBL" id="VNJI01000016">
    <property type="protein sequence ID" value="TVY09178.1"/>
    <property type="molecule type" value="Genomic_DNA"/>
</dbReference>
<dbReference type="Gene3D" id="1.20.1280.250">
    <property type="match status" value="1"/>
</dbReference>
<sequence>MREPFIRNHQYNFIKNQADSVLQALRTVGDPKILESVRLNAQTKVAGLFPDIRDDRKSMLESISDMKTADDFKIYLQALEPYRVAFSPITEQQIRKLFPKNKKLKLPDLTQIDFRSVSYLSWIDISTNKMFVVYHAGGQFVGIEGRYTATHKKSYCFACNRYEELVLFSAVSKKRPAHAVPDYYKSVGNYVCMNGHECNKNMTDVSSLEKFIDSVLG</sequence>
<reference evidence="3 4" key="1">
    <citation type="submission" date="2019-07" db="EMBL/GenBank/DDBJ databases">
        <authorList>
            <person name="Kim J."/>
        </authorList>
    </citation>
    <scope>NUCLEOTIDE SEQUENCE [LARGE SCALE GENOMIC DNA]</scope>
    <source>
        <strain evidence="3 4">JC52</strain>
    </source>
</reference>
<dbReference type="Pfam" id="PF07299">
    <property type="entry name" value="EF-G-binding_N"/>
    <property type="match status" value="1"/>
</dbReference>
<dbReference type="CDD" id="cd16342">
    <property type="entry name" value="FusC_FusB"/>
    <property type="match status" value="1"/>
</dbReference>